<dbReference type="PROSITE" id="PS00662">
    <property type="entry name" value="T2SP_E"/>
    <property type="match status" value="1"/>
</dbReference>
<evidence type="ECO:0000259" key="4">
    <source>
        <dbReference type="PROSITE" id="PS00662"/>
    </source>
</evidence>
<evidence type="ECO:0000313" key="6">
    <source>
        <dbReference type="Proteomes" id="UP000748308"/>
    </source>
</evidence>
<gene>
    <name evidence="5" type="primary">tadA</name>
    <name evidence="5" type="ORF">FJY75_01040</name>
</gene>
<dbReference type="EMBL" id="VGIY01000011">
    <property type="protein sequence ID" value="MBM3316414.1"/>
    <property type="molecule type" value="Genomic_DNA"/>
</dbReference>
<dbReference type="Gene3D" id="3.40.50.300">
    <property type="entry name" value="P-loop containing nucleotide triphosphate hydrolases"/>
    <property type="match status" value="1"/>
</dbReference>
<evidence type="ECO:0000256" key="3">
    <source>
        <dbReference type="ARBA" id="ARBA00022840"/>
    </source>
</evidence>
<dbReference type="FunFam" id="3.40.50.300:FF:000398">
    <property type="entry name" value="Type IV pilus assembly ATPase PilB"/>
    <property type="match status" value="1"/>
</dbReference>
<evidence type="ECO:0000256" key="1">
    <source>
        <dbReference type="ARBA" id="ARBA00006611"/>
    </source>
</evidence>
<organism evidence="5 6">
    <name type="scientific">Eiseniibacteriota bacterium</name>
    <dbReference type="NCBI Taxonomy" id="2212470"/>
    <lineage>
        <taxon>Bacteria</taxon>
        <taxon>Candidatus Eiseniibacteriota</taxon>
    </lineage>
</organism>
<reference evidence="5" key="1">
    <citation type="submission" date="2019-03" db="EMBL/GenBank/DDBJ databases">
        <title>Lake Tanganyika Metagenome-Assembled Genomes (MAGs).</title>
        <authorList>
            <person name="Tran P."/>
        </authorList>
    </citation>
    <scope>NUCLEOTIDE SEQUENCE</scope>
    <source>
        <strain evidence="5">M_DeepCast_400m_m2_100</strain>
    </source>
</reference>
<sequence length="571" mass="63449">MIRKGIAKKVRLGDLLVERGLITAEQRDEALRRQQVTGRRLGEILAEASLVTEEQTTALLAERAGLPFVRLRPGLVDPRIVGVVPQERARHYRVLPLFRLGDELVLAIEDPNKVFVLDILRKLTGCEIRPVVTLPEDIRRMTDEAYAGAENPIAVADFTAGLDEADLELVATETAGRFEDIAEMAGESPVIHFVNQVILKAIKERASDIHIEPERKYFRIRFRIDGMLYEVMRQRIEMHAPVISRMKIMANLDIAERRLPQDGRIQVLAQGRTVDLRFSSLPGVLGEKVVLRVLDRETGVLSLDQLALPADTLASLRGLIRSPHGLVLVTGPTGSGKTTTLYGGLRELNSLERNIVTIEDPVEYQFEVICQNQVREDIGLTFARMLKHVLRQDPDIIMVGEIRDAETAGIAVQAALTGHLVLSTMHTNDAPSSITRLIEMGIEPYLASSALIGILSQRLLRTVCPDCAAAYFASPAERAALGATEATSLQLRRGRGCEHCFDSGYRGRMGVYELLLVDHELRGILLENPSIERLRDLLAQRSHRGLRAEGLQRVLEGRTTLEELSRAVALD</sequence>
<dbReference type="InterPro" id="IPR001482">
    <property type="entry name" value="T2SS/T4SS_dom"/>
</dbReference>
<dbReference type="Gene3D" id="3.30.300.160">
    <property type="entry name" value="Type II secretion system, protein E, N-terminal domain"/>
    <property type="match status" value="1"/>
</dbReference>
<dbReference type="GO" id="GO:0016887">
    <property type="term" value="F:ATP hydrolysis activity"/>
    <property type="evidence" value="ECO:0007669"/>
    <property type="project" value="TreeGrafter"/>
</dbReference>
<keyword evidence="3" id="KW-0067">ATP-binding</keyword>
<dbReference type="CDD" id="cd01129">
    <property type="entry name" value="PulE-GspE-like"/>
    <property type="match status" value="1"/>
</dbReference>
<dbReference type="PANTHER" id="PTHR30258">
    <property type="entry name" value="TYPE II SECRETION SYSTEM PROTEIN GSPE-RELATED"/>
    <property type="match status" value="1"/>
</dbReference>
<evidence type="ECO:0000256" key="2">
    <source>
        <dbReference type="ARBA" id="ARBA00022741"/>
    </source>
</evidence>
<accession>A0A937X8F7</accession>
<dbReference type="PANTHER" id="PTHR30258:SF13">
    <property type="entry name" value="SECRETION PATHWAY ATPASE-RELATED"/>
    <property type="match status" value="1"/>
</dbReference>
<dbReference type="InterPro" id="IPR037257">
    <property type="entry name" value="T2SS_E_N_sf"/>
</dbReference>
<dbReference type="Pfam" id="PF05157">
    <property type="entry name" value="MshEN"/>
    <property type="match status" value="1"/>
</dbReference>
<proteinExistence type="inferred from homology"/>
<dbReference type="GO" id="GO:0005524">
    <property type="term" value="F:ATP binding"/>
    <property type="evidence" value="ECO:0007669"/>
    <property type="project" value="UniProtKB-KW"/>
</dbReference>
<feature type="domain" description="Bacterial type II secretion system protein E" evidence="4">
    <location>
        <begin position="390"/>
        <end position="404"/>
    </location>
</feature>
<dbReference type="AlphaFoldDB" id="A0A937X8F7"/>
<keyword evidence="2" id="KW-0547">Nucleotide-binding</keyword>
<comment type="similarity">
    <text evidence="1">Belongs to the GSP E family.</text>
</comment>
<evidence type="ECO:0000313" key="5">
    <source>
        <dbReference type="EMBL" id="MBM3316414.1"/>
    </source>
</evidence>
<dbReference type="InterPro" id="IPR007831">
    <property type="entry name" value="T2SS_GspE_N"/>
</dbReference>
<dbReference type="GO" id="GO:0005886">
    <property type="term" value="C:plasma membrane"/>
    <property type="evidence" value="ECO:0007669"/>
    <property type="project" value="TreeGrafter"/>
</dbReference>
<dbReference type="Gene3D" id="3.30.450.90">
    <property type="match status" value="1"/>
</dbReference>
<dbReference type="Proteomes" id="UP000748308">
    <property type="component" value="Unassembled WGS sequence"/>
</dbReference>
<dbReference type="Pfam" id="PF00437">
    <property type="entry name" value="T2SSE"/>
    <property type="match status" value="1"/>
</dbReference>
<name>A0A937X8F7_UNCEI</name>
<dbReference type="SUPFAM" id="SSF52540">
    <property type="entry name" value="P-loop containing nucleoside triphosphate hydrolases"/>
    <property type="match status" value="1"/>
</dbReference>
<dbReference type="SUPFAM" id="SSF160246">
    <property type="entry name" value="EspE N-terminal domain-like"/>
    <property type="match status" value="1"/>
</dbReference>
<dbReference type="FunFam" id="3.30.450.90:FF:000001">
    <property type="entry name" value="Type II secretion system ATPase GspE"/>
    <property type="match status" value="1"/>
</dbReference>
<protein>
    <submittedName>
        <fullName evidence="5">Flp pilus assembly complex ATPase component TadA</fullName>
    </submittedName>
</protein>
<comment type="caution">
    <text evidence="5">The sequence shown here is derived from an EMBL/GenBank/DDBJ whole genome shotgun (WGS) entry which is preliminary data.</text>
</comment>
<dbReference type="InterPro" id="IPR027417">
    <property type="entry name" value="P-loop_NTPase"/>
</dbReference>